<dbReference type="SUPFAM" id="SSF81324">
    <property type="entry name" value="Voltage-gated potassium channels"/>
    <property type="match status" value="1"/>
</dbReference>
<name>A0A239AHZ4_9FIRM</name>
<evidence type="ECO:0000256" key="1">
    <source>
        <dbReference type="SAM" id="Phobius"/>
    </source>
</evidence>
<feature type="transmembrane region" description="Helical" evidence="1">
    <location>
        <begin position="7"/>
        <end position="30"/>
    </location>
</feature>
<dbReference type="RefSeq" id="WP_089281246.1">
    <property type="nucleotide sequence ID" value="NZ_FZOJ01000002.1"/>
</dbReference>
<reference evidence="3 4" key="1">
    <citation type="submission" date="2017-06" db="EMBL/GenBank/DDBJ databases">
        <authorList>
            <person name="Kim H.J."/>
            <person name="Triplett B.A."/>
        </authorList>
    </citation>
    <scope>NUCLEOTIDE SEQUENCE [LARGE SCALE GENOMIC DNA]</scope>
    <source>
        <strain evidence="3 4">SCA</strain>
    </source>
</reference>
<dbReference type="Pfam" id="PF07885">
    <property type="entry name" value="Ion_trans_2"/>
    <property type="match status" value="1"/>
</dbReference>
<protein>
    <submittedName>
        <fullName evidence="3">Ion channel</fullName>
    </submittedName>
</protein>
<dbReference type="OrthoDB" id="268207at2"/>
<dbReference type="InterPro" id="IPR013099">
    <property type="entry name" value="K_chnl_dom"/>
</dbReference>
<accession>A0A239AHZ4</accession>
<dbReference type="Gene3D" id="1.10.287.70">
    <property type="match status" value="1"/>
</dbReference>
<gene>
    <name evidence="3" type="ORF">SAMN05446037_100238</name>
</gene>
<proteinExistence type="predicted"/>
<organism evidence="3 4">
    <name type="scientific">Anaerovirgula multivorans</name>
    <dbReference type="NCBI Taxonomy" id="312168"/>
    <lineage>
        <taxon>Bacteria</taxon>
        <taxon>Bacillati</taxon>
        <taxon>Bacillota</taxon>
        <taxon>Clostridia</taxon>
        <taxon>Peptostreptococcales</taxon>
        <taxon>Natronincolaceae</taxon>
        <taxon>Anaerovirgula</taxon>
    </lineage>
</organism>
<sequence>MDIIRRILLLLIAYVLIVSLNIVSFGYLYYKHDSIAFSDRIPMSNRNINNLPFQEAVYFSGITYFTIGYGDITAVDGIGKFLTILQGFSGIIVNSTFTGMFVYYLVKRSKNILITNRIFIRYKKSTKRFYLSVRVGNKGRALVNVNRVLEIFLYENDVRNRRFHLSQEYYYFEKLLYWDIDLHAEENKELLNYLKLALFNDENILIRVSIIGTDIEAGELMFVSKYYTNHSIQFIKEYVGLYKWKGHQRTEINWKDFQKIYKLDHDLIEDFRNI</sequence>
<keyword evidence="1" id="KW-0812">Transmembrane</keyword>
<evidence type="ECO:0000313" key="3">
    <source>
        <dbReference type="EMBL" id="SNR94982.1"/>
    </source>
</evidence>
<keyword evidence="4" id="KW-1185">Reference proteome</keyword>
<keyword evidence="1" id="KW-0472">Membrane</keyword>
<evidence type="ECO:0000259" key="2">
    <source>
        <dbReference type="Pfam" id="PF07885"/>
    </source>
</evidence>
<keyword evidence="1" id="KW-1133">Transmembrane helix</keyword>
<evidence type="ECO:0000313" key="4">
    <source>
        <dbReference type="Proteomes" id="UP000198304"/>
    </source>
</evidence>
<dbReference type="AlphaFoldDB" id="A0A239AHZ4"/>
<feature type="transmembrane region" description="Helical" evidence="1">
    <location>
        <begin position="84"/>
        <end position="106"/>
    </location>
</feature>
<dbReference type="Proteomes" id="UP000198304">
    <property type="component" value="Unassembled WGS sequence"/>
</dbReference>
<feature type="domain" description="Potassium channel" evidence="2">
    <location>
        <begin position="21"/>
        <end position="106"/>
    </location>
</feature>
<dbReference type="EMBL" id="FZOJ01000002">
    <property type="protein sequence ID" value="SNR94982.1"/>
    <property type="molecule type" value="Genomic_DNA"/>
</dbReference>